<dbReference type="Pfam" id="PF02040">
    <property type="entry name" value="ArsB"/>
    <property type="match status" value="1"/>
</dbReference>
<evidence type="ECO:0000313" key="9">
    <source>
        <dbReference type="Proteomes" id="UP000193925"/>
    </source>
</evidence>
<reference evidence="7" key="1">
    <citation type="submission" date="2014-03" db="EMBL/GenBank/DDBJ databases">
        <authorList>
            <person name="Genoscope - CEA"/>
        </authorList>
    </citation>
    <scope>NUCLEOTIDE SEQUENCE [LARGE SCALE GENOMIC DNA]</scope>
    <source>
        <strain evidence="7">CF27</strain>
    </source>
</reference>
<keyword evidence="6" id="KW-0059">Arsenical resistance</keyword>
<dbReference type="PRINTS" id="PR00758">
    <property type="entry name" value="ARSENICPUMP"/>
</dbReference>
<reference evidence="7" key="2">
    <citation type="submission" date="2014-07" db="EMBL/GenBank/DDBJ databases">
        <title>Initial genome analysis of the psychrotolerant acidophile Acidithiobacillus ferrivorans CF27: insights into iron and sulfur oxidation pathways and into biofilm formation.</title>
        <authorList>
            <person name="Talla E."/>
            <person name="Hedrich S."/>
            <person name="Mangenot S."/>
            <person name="Ji B."/>
            <person name="Johnson D.B."/>
            <person name="Barbe V."/>
            <person name="Bonnefoy V."/>
        </authorList>
    </citation>
    <scope>NUCLEOTIDE SEQUENCE [LARGE SCALE GENOMIC DNA]</scope>
    <source>
        <strain evidence="7">CF27</strain>
    </source>
</reference>
<feature type="transmembrane region" description="Helical" evidence="6">
    <location>
        <begin position="283"/>
        <end position="301"/>
    </location>
</feature>
<dbReference type="PANTHER" id="PTHR43302:SF5">
    <property type="entry name" value="TRANSPORTER ARSB-RELATED"/>
    <property type="match status" value="1"/>
</dbReference>
<proteinExistence type="inferred from homology"/>
<keyword evidence="5 6" id="KW-0472">Membrane</keyword>
<dbReference type="NCBIfam" id="TIGR00935">
    <property type="entry name" value="2a45"/>
    <property type="match status" value="1"/>
</dbReference>
<evidence type="ECO:0000313" key="8">
    <source>
        <dbReference type="EMBL" id="SMH65249.1"/>
    </source>
</evidence>
<evidence type="ECO:0000256" key="6">
    <source>
        <dbReference type="RuleBase" id="RU004993"/>
    </source>
</evidence>
<evidence type="ECO:0000256" key="1">
    <source>
        <dbReference type="ARBA" id="ARBA00004651"/>
    </source>
</evidence>
<keyword evidence="9" id="KW-1185">Reference proteome</keyword>
<dbReference type="PANTHER" id="PTHR43302">
    <property type="entry name" value="TRANSPORTER ARSB-RELATED"/>
    <property type="match status" value="1"/>
</dbReference>
<protein>
    <recommendedName>
        <fullName evidence="6">Arsenical pump membrane protein</fullName>
    </recommendedName>
</protein>
<feature type="transmembrane region" description="Helical" evidence="6">
    <location>
        <begin position="313"/>
        <end position="336"/>
    </location>
</feature>
<keyword evidence="3 6" id="KW-0812">Transmembrane</keyword>
<sequence length="435" mass="46927">MLAVLIFLATLILVIWQPKGLSIGWSAMGGAALALATGVITWNDIPAVWHIIWDATFTFVALIIISLILDEAGFFHWAALHVARWGGGRGRLLFPLIVVLGAAIAAVFANDGAALLLTPIVMAILLQLEFTPAATFAFVIATGFVADTTSLPLMISNLVNIVSANYFNISFDRYALVMIPVDLVALAMTLLVLWIAFRRVLPQHYGTAHLPEPATAIKDHLVFRTSFPVLILLLIAYFVTAQWQVPVSVVTVTGALILLALAGRWFQGGRGAQISVRKVLQDAPWKIVVFSLGMYLVVYGLRNAGLTDYVAQALLWFGVHGRVAAALGTGFLAALLSSVMNNMPAVLVGALAIHHAPVAADPMIHEIMVYANIIGCDLGPKFTPIGSLATLLWLHVLGRKGVTITWGQYMRIGLLITPPVLLVTLLALAWWLPLT</sequence>
<accession>A0A060UV42</accession>
<dbReference type="GO" id="GO:0008490">
    <property type="term" value="F:arsenite secondary active transmembrane transporter activity"/>
    <property type="evidence" value="ECO:0007669"/>
    <property type="project" value="TreeGrafter"/>
</dbReference>
<comment type="subcellular location">
    <subcellularLocation>
        <location evidence="1 6">Cell membrane</location>
        <topology evidence="1 6">Multi-pass membrane protein</topology>
    </subcellularLocation>
</comment>
<dbReference type="EMBL" id="CCCS020000001">
    <property type="protein sequence ID" value="CDQ12206.1"/>
    <property type="molecule type" value="Genomic_DNA"/>
</dbReference>
<name>A0A060UV42_9PROT</name>
<feature type="transmembrane region" description="Helical" evidence="6">
    <location>
        <begin position="90"/>
        <end position="109"/>
    </location>
</feature>
<comment type="caution">
    <text evidence="6">Lacks conserved residue(s) required for the propagation of feature annotation.</text>
</comment>
<keyword evidence="4 6" id="KW-1133">Transmembrane helix</keyword>
<feature type="transmembrane region" description="Helical" evidence="6">
    <location>
        <begin position="221"/>
        <end position="239"/>
    </location>
</feature>
<feature type="transmembrane region" description="Helical" evidence="6">
    <location>
        <begin position="115"/>
        <end position="139"/>
    </location>
</feature>
<dbReference type="InterPro" id="IPR000802">
    <property type="entry name" value="Arsenical_pump_ArsB"/>
</dbReference>
<dbReference type="AlphaFoldDB" id="A0A060UV42"/>
<comment type="similarity">
    <text evidence="6">Belongs to the ArsB family.</text>
</comment>
<gene>
    <name evidence="7" type="primary">arsB</name>
    <name evidence="7" type="ORF">AFERRI_10029</name>
    <name evidence="8" type="ORF">AFERRI_20030</name>
</gene>
<dbReference type="EMBL" id="LT841305">
    <property type="protein sequence ID" value="SMH65249.1"/>
    <property type="molecule type" value="Genomic_DNA"/>
</dbReference>
<dbReference type="GO" id="GO:0046685">
    <property type="term" value="P:response to arsenic-containing substance"/>
    <property type="evidence" value="ECO:0007669"/>
    <property type="project" value="UniProtKB-KW"/>
</dbReference>
<dbReference type="RefSeq" id="WP_035190083.1">
    <property type="nucleotide sequence ID" value="NZ_CCCS020000001.1"/>
</dbReference>
<comment type="function">
    <text evidence="6">Involved in arsenical resistance. Thought to form the channel of an arsenite pump.</text>
</comment>
<feature type="transmembrane region" description="Helical" evidence="6">
    <location>
        <begin position="50"/>
        <end position="69"/>
    </location>
</feature>
<dbReference type="GO" id="GO:0042960">
    <property type="term" value="F:antimonite secondary active transmembrane transporter activity"/>
    <property type="evidence" value="ECO:0007669"/>
    <property type="project" value="TreeGrafter"/>
</dbReference>
<evidence type="ECO:0000256" key="4">
    <source>
        <dbReference type="ARBA" id="ARBA00022989"/>
    </source>
</evidence>
<evidence type="ECO:0000256" key="2">
    <source>
        <dbReference type="ARBA" id="ARBA00022475"/>
    </source>
</evidence>
<dbReference type="CDD" id="cd01118">
    <property type="entry name" value="ArsB_permease"/>
    <property type="match status" value="1"/>
</dbReference>
<evidence type="ECO:0000313" key="7">
    <source>
        <dbReference type="EMBL" id="CDQ12206.1"/>
    </source>
</evidence>
<feature type="transmembrane region" description="Helical" evidence="6">
    <location>
        <begin position="245"/>
        <end position="262"/>
    </location>
</feature>
<dbReference type="GO" id="GO:0005886">
    <property type="term" value="C:plasma membrane"/>
    <property type="evidence" value="ECO:0007669"/>
    <property type="project" value="UniProtKB-SubCell"/>
</dbReference>
<reference evidence="8 9" key="3">
    <citation type="submission" date="2017-03" db="EMBL/GenBank/DDBJ databases">
        <authorList>
            <person name="Regsiter A."/>
            <person name="William W."/>
        </authorList>
    </citation>
    <scope>NUCLEOTIDE SEQUENCE [LARGE SCALE GENOMIC DNA]</scope>
    <source>
        <strain evidence="8">PRJEB5721</strain>
    </source>
</reference>
<dbReference type="NCBIfam" id="NF011980">
    <property type="entry name" value="PRK15445.1"/>
    <property type="match status" value="1"/>
</dbReference>
<feature type="transmembrane region" description="Helical" evidence="6">
    <location>
        <begin position="175"/>
        <end position="197"/>
    </location>
</feature>
<evidence type="ECO:0000256" key="5">
    <source>
        <dbReference type="ARBA" id="ARBA00023136"/>
    </source>
</evidence>
<feature type="transmembrane region" description="Helical" evidence="6">
    <location>
        <begin position="409"/>
        <end position="432"/>
    </location>
</feature>
<keyword evidence="6" id="KW-0813">Transport</keyword>
<evidence type="ECO:0000256" key="3">
    <source>
        <dbReference type="ARBA" id="ARBA00022692"/>
    </source>
</evidence>
<organism evidence="7">
    <name type="scientific">Acidithiobacillus ferrivorans</name>
    <dbReference type="NCBI Taxonomy" id="160808"/>
    <lineage>
        <taxon>Bacteria</taxon>
        <taxon>Pseudomonadati</taxon>
        <taxon>Pseudomonadota</taxon>
        <taxon>Acidithiobacillia</taxon>
        <taxon>Acidithiobacillales</taxon>
        <taxon>Acidithiobacillaceae</taxon>
        <taxon>Acidithiobacillus</taxon>
    </lineage>
</organism>
<keyword evidence="2" id="KW-1003">Cell membrane</keyword>
<dbReference type="Proteomes" id="UP000193925">
    <property type="component" value="Chromosome AFERRI"/>
</dbReference>